<feature type="region of interest" description="Disordered" evidence="1">
    <location>
        <begin position="375"/>
        <end position="431"/>
    </location>
</feature>
<sequence length="584" mass="61290">MDDKPSHMDSAGSDGFRCTYSDFLNEDFGVGPNYIRNLETPVDHYGAGAMSSYAAFPTNDGNFATMSGSPADASSTSEVMMTNMSHQSSSLFSYDGVSMATTFGSIDTGQLYPQHQLPNGACNPDITAPQNNDNGSINNAAQRGWQGNLLQQTYVTPEQSMSQPGNGSSPILDGRCASGNMCAGNEFLPTNTPGAFNQMPSASSGSPPEAFNTPDQGGIIGMAYTTDNAWANNANVNPAVQGSNVGSQNQIQTGFQGHNGNANLPLADNMNAPYQAQTGLQNHNGNTSMPVTNNMRFKNQGQTGFQGHSANARSPPVNNTASRGQGQMGFQAQPGGRQNPSQVQYGMSQPDDDAQARYAAFLQKRGREVLRNSLQTLPNNRSATGAAQPPPEIQGHGQIHQGGQPTSSMSHARLFPSLNRPPGAGVPLTPLDASTMSRVDLTGARPADPEHIARLFKASLEAAKSSELKKQYPGEYDPEKNGSKKTAPKKNAPKDNGEKEGSKNGGGGGGGARKKRTQAAPDEATTQKPKNPKPKRTAKKANAANSKDTKASDPKTGGALDLNEDSMVTSSGLHPSTGQSSIAP</sequence>
<gene>
    <name evidence="2" type="ORF">DNG_08310</name>
</gene>
<feature type="compositionally biased region" description="Polar residues" evidence="1">
    <location>
        <begin position="276"/>
        <end position="347"/>
    </location>
</feature>
<feature type="region of interest" description="Disordered" evidence="1">
    <location>
        <begin position="276"/>
        <end position="351"/>
    </location>
</feature>
<comment type="caution">
    <text evidence="2">The sequence shown here is derived from an EMBL/GenBank/DDBJ whole genome shotgun (WGS) entry which is preliminary data.</text>
</comment>
<protein>
    <submittedName>
        <fullName evidence="2">Uncharacterized protein</fullName>
    </submittedName>
</protein>
<dbReference type="AlphaFoldDB" id="A0AAE8SYD3"/>
<feature type="compositionally biased region" description="Basic residues" evidence="1">
    <location>
        <begin position="530"/>
        <end position="539"/>
    </location>
</feature>
<reference evidence="2" key="1">
    <citation type="submission" date="2018-03" db="EMBL/GenBank/DDBJ databases">
        <authorList>
            <person name="Guldener U."/>
        </authorList>
    </citation>
    <scope>NUCLEOTIDE SEQUENCE</scope>
</reference>
<evidence type="ECO:0000256" key="1">
    <source>
        <dbReference type="SAM" id="MobiDB-lite"/>
    </source>
</evidence>
<feature type="compositionally biased region" description="Low complexity" evidence="1">
    <location>
        <begin position="393"/>
        <end position="404"/>
    </location>
</feature>
<dbReference type="EMBL" id="ONZQ02000013">
    <property type="protein sequence ID" value="SPO05623.1"/>
    <property type="molecule type" value="Genomic_DNA"/>
</dbReference>
<dbReference type="Proteomes" id="UP001187682">
    <property type="component" value="Unassembled WGS sequence"/>
</dbReference>
<keyword evidence="3" id="KW-1185">Reference proteome</keyword>
<feature type="compositionally biased region" description="Basic and acidic residues" evidence="1">
    <location>
        <begin position="468"/>
        <end position="482"/>
    </location>
</feature>
<feature type="region of interest" description="Disordered" evidence="1">
    <location>
        <begin position="468"/>
        <end position="584"/>
    </location>
</feature>
<feature type="compositionally biased region" description="Basic and acidic residues" evidence="1">
    <location>
        <begin position="492"/>
        <end position="502"/>
    </location>
</feature>
<organism evidence="2 3">
    <name type="scientific">Cephalotrichum gorgonifer</name>
    <dbReference type="NCBI Taxonomy" id="2041049"/>
    <lineage>
        <taxon>Eukaryota</taxon>
        <taxon>Fungi</taxon>
        <taxon>Dikarya</taxon>
        <taxon>Ascomycota</taxon>
        <taxon>Pezizomycotina</taxon>
        <taxon>Sordariomycetes</taxon>
        <taxon>Hypocreomycetidae</taxon>
        <taxon>Microascales</taxon>
        <taxon>Microascaceae</taxon>
        <taxon>Cephalotrichum</taxon>
    </lineage>
</organism>
<accession>A0AAE8SYD3</accession>
<feature type="compositionally biased region" description="Polar residues" evidence="1">
    <location>
        <begin position="566"/>
        <end position="584"/>
    </location>
</feature>
<evidence type="ECO:0000313" key="2">
    <source>
        <dbReference type="EMBL" id="SPO05623.1"/>
    </source>
</evidence>
<name>A0AAE8SYD3_9PEZI</name>
<feature type="compositionally biased region" description="Polar residues" evidence="1">
    <location>
        <begin position="375"/>
        <end position="385"/>
    </location>
</feature>
<proteinExistence type="predicted"/>
<evidence type="ECO:0000313" key="3">
    <source>
        <dbReference type="Proteomes" id="UP001187682"/>
    </source>
</evidence>